<organism evidence="5 6">
    <name type="scientific">Schizothecium vesticola</name>
    <dbReference type="NCBI Taxonomy" id="314040"/>
    <lineage>
        <taxon>Eukaryota</taxon>
        <taxon>Fungi</taxon>
        <taxon>Dikarya</taxon>
        <taxon>Ascomycota</taxon>
        <taxon>Pezizomycotina</taxon>
        <taxon>Sordariomycetes</taxon>
        <taxon>Sordariomycetidae</taxon>
        <taxon>Sordariales</taxon>
        <taxon>Schizotheciaceae</taxon>
        <taxon>Schizothecium</taxon>
    </lineage>
</organism>
<accession>A0AA40F7X2</accession>
<evidence type="ECO:0000259" key="4">
    <source>
        <dbReference type="Pfam" id="PF05368"/>
    </source>
</evidence>
<comment type="caution">
    <text evidence="5">The sequence shown here is derived from an EMBL/GenBank/DDBJ whole genome shotgun (WGS) entry which is preliminary data.</text>
</comment>
<dbReference type="Gene3D" id="3.90.25.10">
    <property type="entry name" value="UDP-galactose 4-epimerase, domain 1"/>
    <property type="match status" value="1"/>
</dbReference>
<evidence type="ECO:0000313" key="5">
    <source>
        <dbReference type="EMBL" id="KAK0752877.1"/>
    </source>
</evidence>
<protein>
    <recommendedName>
        <fullName evidence="4">NmrA-like domain-containing protein</fullName>
    </recommendedName>
</protein>
<keyword evidence="3" id="KW-0560">Oxidoreductase</keyword>
<dbReference type="Proteomes" id="UP001172155">
    <property type="component" value="Unassembled WGS sequence"/>
</dbReference>
<dbReference type="InterPro" id="IPR036291">
    <property type="entry name" value="NAD(P)-bd_dom_sf"/>
</dbReference>
<feature type="domain" description="NmrA-like" evidence="4">
    <location>
        <begin position="4"/>
        <end position="262"/>
    </location>
</feature>
<sequence>MPHRNILVIGATGKQGGATVRHLVAPKPDAAPATTDDVHVYALTRNPTSPAAKKLVADVKRLHGDAAAAKVELVKGDLTDAAGIRGIFERIATTAGGVWGVFVAQAFPGLGERDDGERERGVMLANLALEFKVGAFVYSTTLQPAARDEDINEYSRTAKRAIELHCKGLTGEGLNWIILQPGFFMENFEGALGPVAVTFFNEGLKKDTTIAVIASDDIGRVAAAVFADHERYLHKTIGLTSGPLTMREIMDAYQRGTGKTMPSIPAFVARPLLRWNAASRGVIGDIEMHQKARDTGQFENYDEEVQLGQSIVKLLSFEEWARKQKADAAAAAAAAAAAESARGWNGLSLFKLVTGRS</sequence>
<dbReference type="AlphaFoldDB" id="A0AA40F7X2"/>
<evidence type="ECO:0000256" key="2">
    <source>
        <dbReference type="ARBA" id="ARBA00022857"/>
    </source>
</evidence>
<name>A0AA40F7X2_9PEZI</name>
<keyword evidence="2" id="KW-0521">NADP</keyword>
<dbReference type="PANTHER" id="PTHR42748:SF30">
    <property type="entry name" value="NMRA-LIKE DOMAIN-CONTAINING PROTEIN"/>
    <property type="match status" value="1"/>
</dbReference>
<dbReference type="SUPFAM" id="SSF51735">
    <property type="entry name" value="NAD(P)-binding Rossmann-fold domains"/>
    <property type="match status" value="1"/>
</dbReference>
<dbReference type="Pfam" id="PF05368">
    <property type="entry name" value="NmrA"/>
    <property type="match status" value="1"/>
</dbReference>
<keyword evidence="6" id="KW-1185">Reference proteome</keyword>
<gene>
    <name evidence="5" type="ORF">B0T18DRAFT_316425</name>
</gene>
<evidence type="ECO:0000313" key="6">
    <source>
        <dbReference type="Proteomes" id="UP001172155"/>
    </source>
</evidence>
<dbReference type="PANTHER" id="PTHR42748">
    <property type="entry name" value="NITROGEN METABOLITE REPRESSION PROTEIN NMRA FAMILY MEMBER"/>
    <property type="match status" value="1"/>
</dbReference>
<dbReference type="EMBL" id="JAUKUD010000001">
    <property type="protein sequence ID" value="KAK0752877.1"/>
    <property type="molecule type" value="Genomic_DNA"/>
</dbReference>
<dbReference type="InterPro" id="IPR051164">
    <property type="entry name" value="NmrA-like_oxidored"/>
</dbReference>
<evidence type="ECO:0000256" key="1">
    <source>
        <dbReference type="ARBA" id="ARBA00006328"/>
    </source>
</evidence>
<dbReference type="GO" id="GO:0016491">
    <property type="term" value="F:oxidoreductase activity"/>
    <property type="evidence" value="ECO:0007669"/>
    <property type="project" value="UniProtKB-KW"/>
</dbReference>
<reference evidence="5" key="1">
    <citation type="submission" date="2023-06" db="EMBL/GenBank/DDBJ databases">
        <title>Genome-scale phylogeny and comparative genomics of the fungal order Sordariales.</title>
        <authorList>
            <consortium name="Lawrence Berkeley National Laboratory"/>
            <person name="Hensen N."/>
            <person name="Bonometti L."/>
            <person name="Westerberg I."/>
            <person name="Brannstrom I.O."/>
            <person name="Guillou S."/>
            <person name="Cros-Aarteil S."/>
            <person name="Calhoun S."/>
            <person name="Haridas S."/>
            <person name="Kuo A."/>
            <person name="Mondo S."/>
            <person name="Pangilinan J."/>
            <person name="Riley R."/>
            <person name="LaButti K."/>
            <person name="Andreopoulos B."/>
            <person name="Lipzen A."/>
            <person name="Chen C."/>
            <person name="Yanf M."/>
            <person name="Daum C."/>
            <person name="Ng V."/>
            <person name="Clum A."/>
            <person name="Steindorff A."/>
            <person name="Ohm R."/>
            <person name="Martin F."/>
            <person name="Silar P."/>
            <person name="Natvig D."/>
            <person name="Lalanne C."/>
            <person name="Gautier V."/>
            <person name="Ament-velasquez S.L."/>
            <person name="Kruys A."/>
            <person name="Hutchinson M.I."/>
            <person name="Powell A.J."/>
            <person name="Barry K."/>
            <person name="Miller A.N."/>
            <person name="Grigoriev I.V."/>
            <person name="Debuchy R."/>
            <person name="Gladieux P."/>
            <person name="Thoren M.H."/>
            <person name="Johannesson H."/>
        </authorList>
    </citation>
    <scope>NUCLEOTIDE SEQUENCE</scope>
    <source>
        <strain evidence="5">SMH3187-1</strain>
    </source>
</reference>
<dbReference type="InterPro" id="IPR008030">
    <property type="entry name" value="NmrA-like"/>
</dbReference>
<evidence type="ECO:0000256" key="3">
    <source>
        <dbReference type="ARBA" id="ARBA00023002"/>
    </source>
</evidence>
<dbReference type="GO" id="GO:0005634">
    <property type="term" value="C:nucleus"/>
    <property type="evidence" value="ECO:0007669"/>
    <property type="project" value="TreeGrafter"/>
</dbReference>
<comment type="similarity">
    <text evidence="1">Belongs to the NmrA-type oxidoreductase family.</text>
</comment>
<proteinExistence type="inferred from homology"/>
<dbReference type="Gene3D" id="3.40.50.720">
    <property type="entry name" value="NAD(P)-binding Rossmann-like Domain"/>
    <property type="match status" value="1"/>
</dbReference>